<dbReference type="EMBL" id="DQ381420">
    <property type="protein sequence ID" value="ABD51717.1"/>
    <property type="molecule type" value="Genomic_DNA"/>
</dbReference>
<geneLocation type="plasmid" evidence="2 3">
    <name>pAPEC-O1-ColBM</name>
</geneLocation>
<reference evidence="2 3" key="1">
    <citation type="journal article" date="2006" name="J. Bacteriol.">
        <title>Complete DNA sequence of a ColBM plasmid from avian pathogenic Escherichia coli suggests that it evolved from closely related ColV virulence plasmids.</title>
        <authorList>
            <person name="Johnson T.J."/>
            <person name="Johnson S.J."/>
            <person name="Nolan L.K."/>
        </authorList>
    </citation>
    <scope>NUCLEOTIDE SEQUENCE [LARGE SCALE GENOMIC DNA]</scope>
    <source>
        <strain evidence="2">APEC O1</strain>
        <plasmid evidence="3">pAPEC-O1-ColBM</plasmid>
    </source>
</reference>
<gene>
    <name evidence="2" type="primary">iss</name>
    <name evidence="2" type="ORF">APECO1_O1CoBM146</name>
</gene>
<dbReference type="KEGG" id="ecv:APECO1_O1CoBM146"/>
<keyword evidence="1" id="KW-0732">Signal</keyword>
<evidence type="ECO:0000313" key="2">
    <source>
        <dbReference type="EMBL" id="ABD51717.1"/>
    </source>
</evidence>
<dbReference type="Pfam" id="PF06291">
    <property type="entry name" value="Lambda_Bor"/>
    <property type="match status" value="1"/>
</dbReference>
<feature type="signal peptide" evidence="1">
    <location>
        <begin position="1"/>
        <end position="25"/>
    </location>
</feature>
<protein>
    <submittedName>
        <fullName evidence="2">Iss</fullName>
    </submittedName>
</protein>
<dbReference type="PROSITE" id="PS51257">
    <property type="entry name" value="PROKAR_LIPOPROTEIN"/>
    <property type="match status" value="1"/>
</dbReference>
<dbReference type="HOGENOM" id="CLU_173183_0_1_6"/>
<feature type="chain" id="PRO_5002601513" evidence="1">
    <location>
        <begin position="26"/>
        <end position="102"/>
    </location>
</feature>
<organism evidence="2 3">
    <name type="scientific">Escherichia coli O1:K1 / APEC</name>
    <dbReference type="NCBI Taxonomy" id="405955"/>
    <lineage>
        <taxon>Bacteria</taxon>
        <taxon>Pseudomonadati</taxon>
        <taxon>Pseudomonadota</taxon>
        <taxon>Gammaproteobacteria</taxon>
        <taxon>Enterobacterales</taxon>
        <taxon>Enterobacteriaceae</taxon>
        <taxon>Escherichia</taxon>
    </lineage>
</organism>
<evidence type="ECO:0000313" key="3">
    <source>
        <dbReference type="Proteomes" id="UP000008216"/>
    </source>
</evidence>
<dbReference type="AlphaFoldDB" id="A0A0H2XLA3"/>
<sequence>MQDNKMKKMLFSAALAMLITGCAQQTFTVGNKPTAVTPKETITHHFFVSGIGQEKTVDAAKICGGAENVVKTETQQTFVNGLLGFITFGIYTPLEARVYCSQ</sequence>
<keyword evidence="2" id="KW-0614">Plasmid</keyword>
<keyword evidence="3" id="KW-1185">Reference proteome</keyword>
<evidence type="ECO:0000256" key="1">
    <source>
        <dbReference type="SAM" id="SignalP"/>
    </source>
</evidence>
<dbReference type="Proteomes" id="UP000008216">
    <property type="component" value="Plasmid pAPEC-O1-ColBM"/>
</dbReference>
<dbReference type="InterPro" id="IPR010438">
    <property type="entry name" value="Lambda_Bor"/>
</dbReference>
<accession>A0A0H2XLA3</accession>
<proteinExistence type="predicted"/>
<name>A0A0H2XLA3_ECOK1</name>